<keyword evidence="2" id="KW-1185">Reference proteome</keyword>
<dbReference type="EMBL" id="JBBNAG010000005">
    <property type="protein sequence ID" value="KAK9132673.1"/>
    <property type="molecule type" value="Genomic_DNA"/>
</dbReference>
<sequence>MDIEFLIKKDNHEKTKGIDVTNPDGSVVQGSRRDWVSVKVAAAVRIIVEAIVGMSLEAMEVGTAKVLGMGLMAMVEEAVEAVVVLWWEV</sequence>
<proteinExistence type="predicted"/>
<name>A0AAP0JEQ6_9MAGN</name>
<dbReference type="AlphaFoldDB" id="A0AAP0JEQ6"/>
<gene>
    <name evidence="1" type="ORF">Scep_012201</name>
</gene>
<comment type="caution">
    <text evidence="1">The sequence shown here is derived from an EMBL/GenBank/DDBJ whole genome shotgun (WGS) entry which is preliminary data.</text>
</comment>
<accession>A0AAP0JEQ6</accession>
<organism evidence="1 2">
    <name type="scientific">Stephania cephalantha</name>
    <dbReference type="NCBI Taxonomy" id="152367"/>
    <lineage>
        <taxon>Eukaryota</taxon>
        <taxon>Viridiplantae</taxon>
        <taxon>Streptophyta</taxon>
        <taxon>Embryophyta</taxon>
        <taxon>Tracheophyta</taxon>
        <taxon>Spermatophyta</taxon>
        <taxon>Magnoliopsida</taxon>
        <taxon>Ranunculales</taxon>
        <taxon>Menispermaceae</taxon>
        <taxon>Menispermoideae</taxon>
        <taxon>Cissampelideae</taxon>
        <taxon>Stephania</taxon>
    </lineage>
</organism>
<evidence type="ECO:0000313" key="2">
    <source>
        <dbReference type="Proteomes" id="UP001419268"/>
    </source>
</evidence>
<reference evidence="1 2" key="1">
    <citation type="submission" date="2024-01" db="EMBL/GenBank/DDBJ databases">
        <title>Genome assemblies of Stephania.</title>
        <authorList>
            <person name="Yang L."/>
        </authorList>
    </citation>
    <scope>NUCLEOTIDE SEQUENCE [LARGE SCALE GENOMIC DNA]</scope>
    <source>
        <strain evidence="1">JXDWG</strain>
        <tissue evidence="1">Leaf</tissue>
    </source>
</reference>
<evidence type="ECO:0000313" key="1">
    <source>
        <dbReference type="EMBL" id="KAK9132673.1"/>
    </source>
</evidence>
<dbReference type="Proteomes" id="UP001419268">
    <property type="component" value="Unassembled WGS sequence"/>
</dbReference>
<protein>
    <submittedName>
        <fullName evidence="1">Uncharacterized protein</fullName>
    </submittedName>
</protein>